<keyword evidence="2" id="KW-1185">Reference proteome</keyword>
<protein>
    <submittedName>
        <fullName evidence="1">Cytoplasmic tRNA 2-thiolation protein 2</fullName>
    </submittedName>
</protein>
<sequence length="402" mass="46082">MSDITICIKCNETPSTIVNRKEAMCDSCYNRFARGKLRKALSLDIYKVNSRYGIHRILVSYSGSKASLATLDMLYDLMIEQKNRNNGKKGFEIVVVNIDEFERNSLPQSMTSKFDELKSKYEEVSFNVVNINDFLDGKKLIDYGLDKQFNIVIKKSDKLTMDQIFQSIDKSSQEDLTEILYDNILLDVCKKFQCGTIMYCETMNKLASESLSLIIKGRGTKIPEKINDTTIEDIHIIHPIRDLYTKEIEYYNNINGISDLVVESNRVISNINKNMSVKEIVDRYLRNVEQSGYSSTIPTVVKISEKLVAPSKFSGNDTSKCNICGDTIYQDCKTWLSKITVNDSAPLTEEIEHEYLKMFQDQEINEFDKSTDIPICYGCMVAMNKPVTWPTDEDIINEYSLE</sequence>
<proteinExistence type="predicted"/>
<accession>A0ACA9YBI9</accession>
<dbReference type="EMBL" id="CALSDN010000009">
    <property type="protein sequence ID" value="CAH6722446.1"/>
    <property type="molecule type" value="Genomic_DNA"/>
</dbReference>
<comment type="caution">
    <text evidence="1">The sequence shown here is derived from an EMBL/GenBank/DDBJ whole genome shotgun (WGS) entry which is preliminary data.</text>
</comment>
<name>A0ACA9YBI9_9ASCO</name>
<gene>
    <name evidence="1" type="ORF">CLIB1444_09S03752</name>
</gene>
<organism evidence="1 2">
    <name type="scientific">[Candida] jaroonii</name>
    <dbReference type="NCBI Taxonomy" id="467808"/>
    <lineage>
        <taxon>Eukaryota</taxon>
        <taxon>Fungi</taxon>
        <taxon>Dikarya</taxon>
        <taxon>Ascomycota</taxon>
        <taxon>Saccharomycotina</taxon>
        <taxon>Pichiomycetes</taxon>
        <taxon>Debaryomycetaceae</taxon>
        <taxon>Yamadazyma</taxon>
    </lineage>
</organism>
<reference evidence="1" key="1">
    <citation type="submission" date="2022-06" db="EMBL/GenBank/DDBJ databases">
        <authorList>
            <person name="Legras J.-L."/>
            <person name="Devillers H."/>
            <person name="Grondin C."/>
        </authorList>
    </citation>
    <scope>NUCLEOTIDE SEQUENCE</scope>
    <source>
        <strain evidence="1">CLIB 1444</strain>
    </source>
</reference>
<evidence type="ECO:0000313" key="2">
    <source>
        <dbReference type="Proteomes" id="UP001152531"/>
    </source>
</evidence>
<dbReference type="Proteomes" id="UP001152531">
    <property type="component" value="Unassembled WGS sequence"/>
</dbReference>
<evidence type="ECO:0000313" key="1">
    <source>
        <dbReference type="EMBL" id="CAH6722446.1"/>
    </source>
</evidence>